<dbReference type="InterPro" id="IPR036412">
    <property type="entry name" value="HAD-like_sf"/>
</dbReference>
<proteinExistence type="inferred from homology"/>
<evidence type="ECO:0000256" key="1">
    <source>
        <dbReference type="ARBA" id="ARBA00003310"/>
    </source>
</evidence>
<dbReference type="Pfam" id="PF06941">
    <property type="entry name" value="NT5C"/>
    <property type="match status" value="1"/>
</dbReference>
<dbReference type="Proteomes" id="UP000295328">
    <property type="component" value="Unassembled WGS sequence"/>
</dbReference>
<dbReference type="GO" id="GO:0008253">
    <property type="term" value="F:5'-nucleotidase activity"/>
    <property type="evidence" value="ECO:0007669"/>
    <property type="project" value="InterPro"/>
</dbReference>
<evidence type="ECO:0000256" key="4">
    <source>
        <dbReference type="PIRSR" id="PIRSR610708-1"/>
    </source>
</evidence>
<comment type="function">
    <text evidence="1">Dephosphorylates the 5' and 2'(3')-phosphates of deoxyribonucleotides.</text>
</comment>
<protein>
    <recommendedName>
        <fullName evidence="3">Putative 5'(3')-deoxyribonucleotidase</fullName>
    </recommendedName>
</protein>
<reference evidence="5 6" key="1">
    <citation type="submission" date="2019-01" db="EMBL/GenBank/DDBJ databases">
        <title>Draft genome sequences of the type strains of six Macrococcus species.</title>
        <authorList>
            <person name="Mazhar S."/>
            <person name="Altermann E."/>
            <person name="Hill C."/>
            <person name="Mcauliffe O."/>
        </authorList>
    </citation>
    <scope>NUCLEOTIDE SEQUENCE [LARGE SCALE GENOMIC DNA]</scope>
    <source>
        <strain evidence="5 6">CCM4809</strain>
    </source>
</reference>
<dbReference type="SFLD" id="SFLDS00003">
    <property type="entry name" value="Haloacid_Dehalogenase"/>
    <property type="match status" value="1"/>
</dbReference>
<dbReference type="Gene3D" id="1.10.40.40">
    <property type="entry name" value="Deoxyribonucleotidase, domain 2"/>
    <property type="match status" value="1"/>
</dbReference>
<dbReference type="EMBL" id="SCWE01000003">
    <property type="protein sequence ID" value="TDM01504.1"/>
    <property type="molecule type" value="Genomic_DNA"/>
</dbReference>
<dbReference type="SUPFAM" id="SSF56784">
    <property type="entry name" value="HAD-like"/>
    <property type="match status" value="1"/>
</dbReference>
<evidence type="ECO:0000256" key="2">
    <source>
        <dbReference type="ARBA" id="ARBA00009589"/>
    </source>
</evidence>
<dbReference type="OrthoDB" id="278110at2"/>
<evidence type="ECO:0000313" key="6">
    <source>
        <dbReference type="Proteomes" id="UP000295328"/>
    </source>
</evidence>
<dbReference type="Gene3D" id="3.40.50.1000">
    <property type="entry name" value="HAD superfamily/HAD-like"/>
    <property type="match status" value="1"/>
</dbReference>
<keyword evidence="6" id="KW-1185">Reference proteome</keyword>
<dbReference type="SFLD" id="SFLDG01126">
    <property type="entry name" value="C1.2:_Nucleotidase_Like"/>
    <property type="match status" value="1"/>
</dbReference>
<comment type="caution">
    <text evidence="5">The sequence shown here is derived from an EMBL/GenBank/DDBJ whole genome shotgun (WGS) entry which is preliminary data.</text>
</comment>
<evidence type="ECO:0000313" key="5">
    <source>
        <dbReference type="EMBL" id="TDM01504.1"/>
    </source>
</evidence>
<name>A0A4V3BE47_9STAP</name>
<evidence type="ECO:0000256" key="3">
    <source>
        <dbReference type="ARBA" id="ARBA00014876"/>
    </source>
</evidence>
<dbReference type="PANTHER" id="PTHR16504">
    <property type="entry name" value="5'(3')-DEOXYRIBONUCLEOTIDASE"/>
    <property type="match status" value="1"/>
</dbReference>
<dbReference type="PANTHER" id="PTHR16504:SF4">
    <property type="entry name" value="5'(3')-DEOXYRIBONUCLEOTIDASE"/>
    <property type="match status" value="1"/>
</dbReference>
<dbReference type="InterPro" id="IPR010708">
    <property type="entry name" value="5'(3')-deoxyribonucleotidase"/>
</dbReference>
<comment type="similarity">
    <text evidence="2">Belongs to the 5'(3')-deoxyribonucleotidase family.</text>
</comment>
<feature type="active site" description="Proton donor" evidence="4">
    <location>
        <position position="10"/>
    </location>
</feature>
<dbReference type="InterPro" id="IPR023214">
    <property type="entry name" value="HAD_sf"/>
</dbReference>
<organism evidence="5 6">
    <name type="scientific">Macrococcus hajekii</name>
    <dbReference type="NCBI Taxonomy" id="198482"/>
    <lineage>
        <taxon>Bacteria</taxon>
        <taxon>Bacillati</taxon>
        <taxon>Bacillota</taxon>
        <taxon>Bacilli</taxon>
        <taxon>Bacillales</taxon>
        <taxon>Staphylococcaceae</taxon>
        <taxon>Macrococcus</taxon>
    </lineage>
</organism>
<dbReference type="AlphaFoldDB" id="A0A4V3BE47"/>
<gene>
    <name evidence="5" type="ORF">ERX37_08380</name>
</gene>
<dbReference type="RefSeq" id="WP_133430225.1">
    <property type="nucleotide sequence ID" value="NZ_BMCC01000001.1"/>
</dbReference>
<accession>A0A4V3BE47</accession>
<sequence>MRETIAIDMDEVLADTLKKVIFKFNEASGEKVTAEELQGVKLRDIHPQHVDHLSNLLLDRSFFRDLEVFPDAVRVVKRLTESYDVYIATAAMDVPTSFDAKYEWLLEHFPFLDPQHFIFCGDKGIVGTDYLIDDNPKQLAAFKGKGIMFNAAHNINEEGFDRVHSWQEVEDYFFGTHS</sequence>
<dbReference type="SFLD" id="SFLDG01146">
    <property type="entry name" value="C1.2.2"/>
    <property type="match status" value="1"/>
</dbReference>
<dbReference type="GO" id="GO:0009223">
    <property type="term" value="P:pyrimidine deoxyribonucleotide catabolic process"/>
    <property type="evidence" value="ECO:0007669"/>
    <property type="project" value="TreeGrafter"/>
</dbReference>
<feature type="active site" description="Nucleophile" evidence="4">
    <location>
        <position position="8"/>
    </location>
</feature>